<evidence type="ECO:0000256" key="1">
    <source>
        <dbReference type="SAM" id="Phobius"/>
    </source>
</evidence>
<comment type="caution">
    <text evidence="2">The sequence shown here is derived from an EMBL/GenBank/DDBJ whole genome shotgun (WGS) entry which is preliminary data.</text>
</comment>
<evidence type="ECO:0000313" key="2">
    <source>
        <dbReference type="EMBL" id="KRR27937.1"/>
    </source>
</evidence>
<feature type="transmembrane region" description="Helical" evidence="1">
    <location>
        <begin position="241"/>
        <end position="261"/>
    </location>
</feature>
<gene>
    <name evidence="2" type="ORF">CQ14_08895</name>
</gene>
<sequence length="395" mass="44272">MSPSMKTELAARDGDLRLYLLLGIAAWFLFLDHVPHNAVSLLTMRNFGFSGATDLFVFVGGYTAAILYGRMMLERGFVVTATRIFKRLWQLYAAYIVLFVIYIDLIGYVARKSRASELIGDFNVTGIVDHTIRTLIHGLLLQAKPLNLDVLQLLIVLMAIFPIVLFGLVRRPNVTMAGSIGLYAAARQLDWNLSSFPDGKWYLNPFCWQLLFVLGAWFALSGANQIRTLRTLQEFAILRAAAWLYLVLALVMTVAAKFPQAGLVPDLLRDVLLPRDRETLAPHRVIHFLALAFLFAYLVPRDWAGFKWLALQPVITCGQEWLAVFCAGVFLSFAGHFVLITGPDSLVMHALVSFAGISIMTGVAYYVSWSKRQDQKPAFRAQAMARLSEEGRFAK</sequence>
<feature type="transmembrane region" description="Helical" evidence="1">
    <location>
        <begin position="346"/>
        <end position="367"/>
    </location>
</feature>
<dbReference type="PANTHER" id="PTHR38592">
    <property type="entry name" value="BLL4819 PROTEIN"/>
    <property type="match status" value="1"/>
</dbReference>
<protein>
    <recommendedName>
        <fullName evidence="4">OpgC protein</fullName>
    </recommendedName>
</protein>
<dbReference type="RefSeq" id="WP_057856339.1">
    <property type="nucleotide sequence ID" value="NZ_LLYB01000034.1"/>
</dbReference>
<dbReference type="Pfam" id="PF10129">
    <property type="entry name" value="OpgC_C"/>
    <property type="match status" value="1"/>
</dbReference>
<dbReference type="InterPro" id="IPR014550">
    <property type="entry name" value="UCP028704_OpgC"/>
</dbReference>
<keyword evidence="1" id="KW-0812">Transmembrane</keyword>
<dbReference type="EMBL" id="LLYB01000034">
    <property type="protein sequence ID" value="KRR27937.1"/>
    <property type="molecule type" value="Genomic_DNA"/>
</dbReference>
<dbReference type="PANTHER" id="PTHR38592:SF3">
    <property type="entry name" value="BLL4819 PROTEIN"/>
    <property type="match status" value="1"/>
</dbReference>
<feature type="transmembrane region" description="Helical" evidence="1">
    <location>
        <begin position="201"/>
        <end position="220"/>
    </location>
</feature>
<feature type="transmembrane region" description="Helical" evidence="1">
    <location>
        <begin position="150"/>
        <end position="169"/>
    </location>
</feature>
<dbReference type="Proteomes" id="UP000051660">
    <property type="component" value="Unassembled WGS sequence"/>
</dbReference>
<dbReference type="AlphaFoldDB" id="A0A0R3N706"/>
<accession>A0A0R3N706</accession>
<feature type="transmembrane region" description="Helical" evidence="1">
    <location>
        <begin position="16"/>
        <end position="35"/>
    </location>
</feature>
<feature type="transmembrane region" description="Helical" evidence="1">
    <location>
        <begin position="47"/>
        <end position="69"/>
    </location>
</feature>
<feature type="transmembrane region" description="Helical" evidence="1">
    <location>
        <begin position="89"/>
        <end position="110"/>
    </location>
</feature>
<feature type="transmembrane region" description="Helical" evidence="1">
    <location>
        <begin position="281"/>
        <end position="300"/>
    </location>
</feature>
<keyword evidence="1" id="KW-1133">Transmembrane helix</keyword>
<evidence type="ECO:0000313" key="3">
    <source>
        <dbReference type="Proteomes" id="UP000051660"/>
    </source>
</evidence>
<evidence type="ECO:0008006" key="4">
    <source>
        <dbReference type="Google" id="ProtNLM"/>
    </source>
</evidence>
<reference evidence="2 3" key="1">
    <citation type="submission" date="2014-03" db="EMBL/GenBank/DDBJ databases">
        <title>Bradyrhizobium valentinum sp. nov., isolated from effective nodules of Lupinus mariae-josephae, a lupine endemic of basic-lime soils in Eastern Spain.</title>
        <authorList>
            <person name="Duran D."/>
            <person name="Rey L."/>
            <person name="Navarro A."/>
            <person name="Busquets A."/>
            <person name="Imperial J."/>
            <person name="Ruiz-Argueso T."/>
        </authorList>
    </citation>
    <scope>NUCLEOTIDE SEQUENCE [LARGE SCALE GENOMIC DNA]</scope>
    <source>
        <strain evidence="2 3">CCBAU 23086</strain>
    </source>
</reference>
<dbReference type="OrthoDB" id="9775975at2"/>
<keyword evidence="1" id="KW-0472">Membrane</keyword>
<dbReference type="PIRSF" id="PIRSF028704">
    <property type="entry name" value="UPC028704"/>
    <property type="match status" value="1"/>
</dbReference>
<proteinExistence type="predicted"/>
<dbReference type="STRING" id="722472.SAMN05444321_0129"/>
<name>A0A0R3N706_9BRAD</name>
<organism evidence="2 3">
    <name type="scientific">Bradyrhizobium lablabi</name>
    <dbReference type="NCBI Taxonomy" id="722472"/>
    <lineage>
        <taxon>Bacteria</taxon>
        <taxon>Pseudomonadati</taxon>
        <taxon>Pseudomonadota</taxon>
        <taxon>Alphaproteobacteria</taxon>
        <taxon>Hyphomicrobiales</taxon>
        <taxon>Nitrobacteraceae</taxon>
        <taxon>Bradyrhizobium</taxon>
    </lineage>
</organism>
<feature type="transmembrane region" description="Helical" evidence="1">
    <location>
        <begin position="321"/>
        <end position="340"/>
    </location>
</feature>